<evidence type="ECO:0000256" key="2">
    <source>
        <dbReference type="ARBA" id="ARBA00009199"/>
    </source>
</evidence>
<keyword evidence="6" id="KW-1185">Reference proteome</keyword>
<dbReference type="PANTHER" id="PTHR11895:SF7">
    <property type="entry name" value="GLUTAMYL-TRNA(GLN) AMIDOTRANSFERASE SUBUNIT A, MITOCHONDRIAL"/>
    <property type="match status" value="1"/>
</dbReference>
<comment type="function">
    <text evidence="1">Hydrolyzes indole-3-acetamide (IAM) into indole-3-acetic acid (IAA).</text>
</comment>
<comment type="caution">
    <text evidence="5">The sequence shown here is derived from an EMBL/GenBank/DDBJ whole genome shotgun (WGS) entry which is preliminary data.</text>
</comment>
<feature type="domain" description="Amidase" evidence="4">
    <location>
        <begin position="27"/>
        <end position="456"/>
    </location>
</feature>
<evidence type="ECO:0000313" key="5">
    <source>
        <dbReference type="EMBL" id="MDX8541004.1"/>
    </source>
</evidence>
<dbReference type="InterPro" id="IPR000120">
    <property type="entry name" value="Amidase"/>
</dbReference>
<evidence type="ECO:0000256" key="1">
    <source>
        <dbReference type="ARBA" id="ARBA00003871"/>
    </source>
</evidence>
<reference evidence="5 6" key="1">
    <citation type="submission" date="2023-08" db="EMBL/GenBank/DDBJ databases">
        <title>Implementing the SeqCode for naming new Mesorhizobium species isolated from Vachellia karroo root nodules.</title>
        <authorList>
            <person name="Van Lill M."/>
        </authorList>
    </citation>
    <scope>NUCLEOTIDE SEQUENCE [LARGE SCALE GENOMIC DNA]</scope>
    <source>
        <strain evidence="5 6">VK4B</strain>
    </source>
</reference>
<dbReference type="RefSeq" id="WP_320321708.1">
    <property type="nucleotide sequence ID" value="NZ_JAVIIP010000017.1"/>
</dbReference>
<dbReference type="InterPro" id="IPR020556">
    <property type="entry name" value="Amidase_CS"/>
</dbReference>
<dbReference type="PANTHER" id="PTHR11895">
    <property type="entry name" value="TRANSAMIDASE"/>
    <property type="match status" value="1"/>
</dbReference>
<sequence length="502" mass="53367">MNLAQYMASDAVALAGHVRSGELSPVEIAEAAIEAIELLNPAINAVTLIDAERALAAAANCDAKAALAGVPFLVKDTGVHVREWPTTHASLYFRDAAPKPDSEIVWRWRTAGLTLLGKTNTPEFANDFVTEPVVHGPTLNPWDLSVTAGGSSGGAAAAVASGMVPVAHGSDIGGSIRVPAACCGVFGMKPSRGLNPVGPYRDQVGAGLFVENVLSRTVRDTAAMLDITVGPEPGAPCFVSRTVPSYLDWLSSPPERMRIACVAHRPDGAPVAAEIEEKFRQAMALLEEMGHEVIEARFPPEADGGAEWSIFWMSEVALLVDERANDIGRMPLPGEIEALSLHALDRFRRSSAADYLKAQARQHRASLAMARTFDGFDLIMTPATADLPRLIGAVRGDDAAFDYAAWVDRAYGFAPFTEIFNVTGQPAASLPLFLSEGGLPIGIQLAGRPNEDHRLLGISYALEQATGWSKRRPPVQARLAALVIELGGTCPRNGAITARLAE</sequence>
<dbReference type="Proteomes" id="UP001276564">
    <property type="component" value="Unassembled WGS sequence"/>
</dbReference>
<protein>
    <recommendedName>
        <fullName evidence="3">Indoleacetamide hydrolase</fullName>
    </recommendedName>
</protein>
<organism evidence="5 6">
    <name type="scientific">Mesorhizobium abyssinicae</name>
    <dbReference type="NCBI Taxonomy" id="1209958"/>
    <lineage>
        <taxon>Bacteria</taxon>
        <taxon>Pseudomonadati</taxon>
        <taxon>Pseudomonadota</taxon>
        <taxon>Alphaproteobacteria</taxon>
        <taxon>Hyphomicrobiales</taxon>
        <taxon>Phyllobacteriaceae</taxon>
        <taxon>Mesorhizobium</taxon>
    </lineage>
</organism>
<evidence type="ECO:0000256" key="3">
    <source>
        <dbReference type="ARBA" id="ARBA00021874"/>
    </source>
</evidence>
<name>A0ABU5AUM1_9HYPH</name>
<dbReference type="SUPFAM" id="SSF75304">
    <property type="entry name" value="Amidase signature (AS) enzymes"/>
    <property type="match status" value="1"/>
</dbReference>
<proteinExistence type="inferred from homology"/>
<dbReference type="InterPro" id="IPR036928">
    <property type="entry name" value="AS_sf"/>
</dbReference>
<gene>
    <name evidence="5" type="ORF">RFM23_25640</name>
</gene>
<dbReference type="PROSITE" id="PS00571">
    <property type="entry name" value="AMIDASES"/>
    <property type="match status" value="1"/>
</dbReference>
<evidence type="ECO:0000313" key="6">
    <source>
        <dbReference type="Proteomes" id="UP001276564"/>
    </source>
</evidence>
<dbReference type="Gene3D" id="3.90.1300.10">
    <property type="entry name" value="Amidase signature (AS) domain"/>
    <property type="match status" value="1"/>
</dbReference>
<evidence type="ECO:0000259" key="4">
    <source>
        <dbReference type="Pfam" id="PF01425"/>
    </source>
</evidence>
<dbReference type="EMBL" id="JAVIIP010000017">
    <property type="protein sequence ID" value="MDX8541004.1"/>
    <property type="molecule type" value="Genomic_DNA"/>
</dbReference>
<comment type="similarity">
    <text evidence="2">Belongs to the amidase family.</text>
</comment>
<accession>A0ABU5AUM1</accession>
<dbReference type="InterPro" id="IPR023631">
    <property type="entry name" value="Amidase_dom"/>
</dbReference>
<dbReference type="Pfam" id="PF01425">
    <property type="entry name" value="Amidase"/>
    <property type="match status" value="1"/>
</dbReference>